<feature type="signal peptide" evidence="1">
    <location>
        <begin position="1"/>
        <end position="21"/>
    </location>
</feature>
<reference evidence="2" key="1">
    <citation type="submission" date="2019-12" db="EMBL/GenBank/DDBJ databases">
        <title>An insight into the sialome of adult female Ixodes ricinus ticks feeding for 6 days.</title>
        <authorList>
            <person name="Perner J."/>
            <person name="Ribeiro J.M.C."/>
        </authorList>
    </citation>
    <scope>NUCLEOTIDE SEQUENCE</scope>
    <source>
        <strain evidence="2">Semi-engorged</strain>
        <tissue evidence="2">Salivary glands</tissue>
    </source>
</reference>
<evidence type="ECO:0000313" key="2">
    <source>
        <dbReference type="EMBL" id="MXU95148.1"/>
    </source>
</evidence>
<sequence length="179" mass="19471">MPCSLLYIIFFLAMNSSMISSVCVCRRQTLPSMSLSMSREVTAHPERFSTDIALEGLFTCVNPHVPFKGVFLGKCLSAQLTLERFLSRVCSFVNHTLALLCKHSVAGTALEGLLSRVGPAMNLQVTAGEETFAAQVALVRSFFVVASLVDGQMGCICKGLVAHGTAERLFTRVYPFVDI</sequence>
<feature type="chain" id="PRO_5025417933" evidence="1">
    <location>
        <begin position="22"/>
        <end position="179"/>
    </location>
</feature>
<dbReference type="EMBL" id="GIFC01013065">
    <property type="protein sequence ID" value="MXU95148.1"/>
    <property type="molecule type" value="Transcribed_RNA"/>
</dbReference>
<name>A0A6B0V1B1_IXORI</name>
<protein>
    <submittedName>
        <fullName evidence="2">Putative secreted protein</fullName>
    </submittedName>
</protein>
<evidence type="ECO:0000256" key="1">
    <source>
        <dbReference type="SAM" id="SignalP"/>
    </source>
</evidence>
<proteinExistence type="predicted"/>
<dbReference type="AlphaFoldDB" id="A0A6B0V1B1"/>
<keyword evidence="1" id="KW-0732">Signal</keyword>
<organism evidence="2">
    <name type="scientific">Ixodes ricinus</name>
    <name type="common">Common tick</name>
    <name type="synonym">Acarus ricinus</name>
    <dbReference type="NCBI Taxonomy" id="34613"/>
    <lineage>
        <taxon>Eukaryota</taxon>
        <taxon>Metazoa</taxon>
        <taxon>Ecdysozoa</taxon>
        <taxon>Arthropoda</taxon>
        <taxon>Chelicerata</taxon>
        <taxon>Arachnida</taxon>
        <taxon>Acari</taxon>
        <taxon>Parasitiformes</taxon>
        <taxon>Ixodida</taxon>
        <taxon>Ixodoidea</taxon>
        <taxon>Ixodidae</taxon>
        <taxon>Ixodinae</taxon>
        <taxon>Ixodes</taxon>
    </lineage>
</organism>
<dbReference type="PANTHER" id="PTHR33426:SF36">
    <property type="entry name" value="C2H2-TYPE DOMAIN-CONTAINING PROTEIN"/>
    <property type="match status" value="1"/>
</dbReference>
<dbReference type="PANTHER" id="PTHR33426">
    <property type="entry name" value="C2H2-TYPE DOMAIN-CONTAINING PROTEIN"/>
    <property type="match status" value="1"/>
</dbReference>
<accession>A0A6B0V1B1</accession>